<reference evidence="1" key="1">
    <citation type="journal article" date="2015" name="Nature">
        <title>Complex archaea that bridge the gap between prokaryotes and eukaryotes.</title>
        <authorList>
            <person name="Spang A."/>
            <person name="Saw J.H."/>
            <person name="Jorgensen S.L."/>
            <person name="Zaremba-Niedzwiedzka K."/>
            <person name="Martijn J."/>
            <person name="Lind A.E."/>
            <person name="van Eijk R."/>
            <person name="Schleper C."/>
            <person name="Guy L."/>
            <person name="Ettema T.J."/>
        </authorList>
    </citation>
    <scope>NUCLEOTIDE SEQUENCE</scope>
</reference>
<evidence type="ECO:0000313" key="1">
    <source>
        <dbReference type="EMBL" id="KKM62922.1"/>
    </source>
</evidence>
<dbReference type="EMBL" id="LAZR01011200">
    <property type="protein sequence ID" value="KKM62922.1"/>
    <property type="molecule type" value="Genomic_DNA"/>
</dbReference>
<organism evidence="1">
    <name type="scientific">marine sediment metagenome</name>
    <dbReference type="NCBI Taxonomy" id="412755"/>
    <lineage>
        <taxon>unclassified sequences</taxon>
        <taxon>metagenomes</taxon>
        <taxon>ecological metagenomes</taxon>
    </lineage>
</organism>
<evidence type="ECO:0008006" key="2">
    <source>
        <dbReference type="Google" id="ProtNLM"/>
    </source>
</evidence>
<comment type="caution">
    <text evidence="1">The sequence shown here is derived from an EMBL/GenBank/DDBJ whole genome shotgun (WGS) entry which is preliminary data.</text>
</comment>
<sequence>MVRAGWTDSGVWKNYKYTGKKGLYKFQVYATDQAGKAQQNIAKGSFRIK</sequence>
<gene>
    <name evidence="1" type="ORF">LCGC14_1516760</name>
</gene>
<dbReference type="AlphaFoldDB" id="A0A0F9M0Y5"/>
<proteinExistence type="predicted"/>
<accession>A0A0F9M0Y5</accession>
<name>A0A0F9M0Y5_9ZZZZ</name>
<protein>
    <recommendedName>
        <fullName evidence="2">Two component regulator three Y domain-containing protein</fullName>
    </recommendedName>
</protein>